<evidence type="ECO:0000313" key="2">
    <source>
        <dbReference type="Proteomes" id="UP000319516"/>
    </source>
</evidence>
<dbReference type="RefSeq" id="WP_153390398.1">
    <property type="nucleotide sequence ID" value="NZ_BAAAIK010000001.1"/>
</dbReference>
<reference evidence="1 2" key="1">
    <citation type="submission" date="2019-06" db="EMBL/GenBank/DDBJ databases">
        <title>Sequencing the genomes of 1000 actinobacteria strains.</title>
        <authorList>
            <person name="Klenk H.-P."/>
        </authorList>
    </citation>
    <scope>NUCLEOTIDE SEQUENCE [LARGE SCALE GENOMIC DNA]</scope>
    <source>
        <strain evidence="1 2">DSM 12335</strain>
    </source>
</reference>
<organism evidence="1 2">
    <name type="scientific">Ornithinicoccus hortensis</name>
    <dbReference type="NCBI Taxonomy" id="82346"/>
    <lineage>
        <taxon>Bacteria</taxon>
        <taxon>Bacillati</taxon>
        <taxon>Actinomycetota</taxon>
        <taxon>Actinomycetes</taxon>
        <taxon>Micrococcales</taxon>
        <taxon>Intrasporangiaceae</taxon>
        <taxon>Ornithinicoccus</taxon>
    </lineage>
</organism>
<accession>A0A542YVC0</accession>
<evidence type="ECO:0000313" key="1">
    <source>
        <dbReference type="EMBL" id="TQL52031.1"/>
    </source>
</evidence>
<name>A0A542YVC0_9MICO</name>
<dbReference type="AlphaFoldDB" id="A0A542YVC0"/>
<dbReference type="EMBL" id="VFOP01000001">
    <property type="protein sequence ID" value="TQL52031.1"/>
    <property type="molecule type" value="Genomic_DNA"/>
</dbReference>
<dbReference type="Proteomes" id="UP000319516">
    <property type="component" value="Unassembled WGS sequence"/>
</dbReference>
<comment type="caution">
    <text evidence="1">The sequence shown here is derived from an EMBL/GenBank/DDBJ whole genome shotgun (WGS) entry which is preliminary data.</text>
</comment>
<proteinExistence type="predicted"/>
<sequence length="52" mass="5273">MAFVGTAVLLGLLVALATWGGFEVYEGVTDGDGVGSLDHPALDLAQDVRTPG</sequence>
<gene>
    <name evidence="1" type="ORF">FB467_3199</name>
</gene>
<protein>
    <submittedName>
        <fullName evidence="1">Uncharacterized protein</fullName>
    </submittedName>
</protein>
<keyword evidence="2" id="KW-1185">Reference proteome</keyword>